<dbReference type="InterPro" id="IPR001119">
    <property type="entry name" value="SLH_dom"/>
</dbReference>
<dbReference type="RefSeq" id="WP_216558165.1">
    <property type="nucleotide sequence ID" value="NZ_JAHLQN010000001.1"/>
</dbReference>
<evidence type="ECO:0000313" key="4">
    <source>
        <dbReference type="EMBL" id="MBU5625770.1"/>
    </source>
</evidence>
<feature type="signal peptide" evidence="2">
    <location>
        <begin position="1"/>
        <end position="22"/>
    </location>
</feature>
<evidence type="ECO:0000259" key="3">
    <source>
        <dbReference type="PROSITE" id="PS51272"/>
    </source>
</evidence>
<gene>
    <name evidence="4" type="ORF">KQI82_02325</name>
</gene>
<feature type="domain" description="SLH" evidence="3">
    <location>
        <begin position="35"/>
        <end position="98"/>
    </location>
</feature>
<dbReference type="Proteomes" id="UP000787672">
    <property type="component" value="Unassembled WGS sequence"/>
</dbReference>
<keyword evidence="5" id="KW-1185">Reference proteome</keyword>
<evidence type="ECO:0000313" key="5">
    <source>
        <dbReference type="Proteomes" id="UP000787672"/>
    </source>
</evidence>
<sequence>MKRLSALLIMLLLLLGTVPAPAAEQSCLVPRGRPYENTFSDVPDGLWCAPYVRTVYETRLMEGFTQDRFLPGGNLTNAQITVVAARLYDLLTGGDGEIPAPADGESWYRGAYDLLADAGVLAQNTPGEQHTGLLWYDFQAADPCFRFFFAAVLSATVRAAGAELPALNEVERIYDLTGEEEDFPDILRFYNAGILNGCDRYGGLHGSSRLTRGEASAMLSRIVDPAQRLTFTLPGLDLCADVLCLAPDSPVLTVGGESFTAQQFAYDLCLGLSQSARPEDGLDFGVIRMKRTVAISRLGREQGLTPDSSAEYLLEHWDGYLGLSRSAWQWQAERDSYYVPLLRAYAERYGDKLYLAKLESDLDAQCAQLTVGFSAQFEALDLDALYQRAKELNIG</sequence>
<dbReference type="Pfam" id="PF00395">
    <property type="entry name" value="SLH"/>
    <property type="match status" value="1"/>
</dbReference>
<proteinExistence type="predicted"/>
<name>A0ABS6F676_9FIRM</name>
<organism evidence="4 5">
    <name type="scientific">Dysosmobacter acutus</name>
    <dbReference type="NCBI Taxonomy" id="2841504"/>
    <lineage>
        <taxon>Bacteria</taxon>
        <taxon>Bacillati</taxon>
        <taxon>Bacillota</taxon>
        <taxon>Clostridia</taxon>
        <taxon>Eubacteriales</taxon>
        <taxon>Oscillospiraceae</taxon>
        <taxon>Dysosmobacter</taxon>
    </lineage>
</organism>
<evidence type="ECO:0000256" key="1">
    <source>
        <dbReference type="ARBA" id="ARBA00022737"/>
    </source>
</evidence>
<accession>A0ABS6F676</accession>
<feature type="chain" id="PRO_5047291237" evidence="2">
    <location>
        <begin position="23"/>
        <end position="395"/>
    </location>
</feature>
<evidence type="ECO:0000256" key="2">
    <source>
        <dbReference type="SAM" id="SignalP"/>
    </source>
</evidence>
<keyword evidence="2" id="KW-0732">Signal</keyword>
<comment type="caution">
    <text evidence="4">The sequence shown here is derived from an EMBL/GenBank/DDBJ whole genome shotgun (WGS) entry which is preliminary data.</text>
</comment>
<dbReference type="PROSITE" id="PS51272">
    <property type="entry name" value="SLH"/>
    <property type="match status" value="1"/>
</dbReference>
<dbReference type="EMBL" id="JAHLQN010000001">
    <property type="protein sequence ID" value="MBU5625770.1"/>
    <property type="molecule type" value="Genomic_DNA"/>
</dbReference>
<reference evidence="4 5" key="1">
    <citation type="submission" date="2021-06" db="EMBL/GenBank/DDBJ databases">
        <authorList>
            <person name="Sun Q."/>
            <person name="Li D."/>
        </authorList>
    </citation>
    <scope>NUCLEOTIDE SEQUENCE [LARGE SCALE GENOMIC DNA]</scope>
    <source>
        <strain evidence="4 5">MSJ-2</strain>
    </source>
</reference>
<protein>
    <submittedName>
        <fullName evidence="4">S-layer homology domain-containing protein</fullName>
    </submittedName>
</protein>
<keyword evidence="1" id="KW-0677">Repeat</keyword>